<dbReference type="UniPathway" id="UPA00275">
    <property type="reaction ID" value="UER00400"/>
</dbReference>
<dbReference type="GO" id="GO:0005525">
    <property type="term" value="F:GTP binding"/>
    <property type="evidence" value="ECO:0007669"/>
    <property type="project" value="UniProtKB-KW"/>
</dbReference>
<feature type="binding site" evidence="11">
    <location>
        <position position="313"/>
    </location>
    <ligand>
        <name>GTP</name>
        <dbReference type="ChEBI" id="CHEBI:37565"/>
    </ligand>
</feature>
<keyword evidence="4 11" id="KW-0479">Metal-binding</keyword>
<evidence type="ECO:0000313" key="14">
    <source>
        <dbReference type="EMBL" id="AMO36754.1"/>
    </source>
</evidence>
<evidence type="ECO:0000256" key="10">
    <source>
        <dbReference type="ARBA" id="ARBA00049295"/>
    </source>
</evidence>
<evidence type="ECO:0000256" key="8">
    <source>
        <dbReference type="ARBA" id="ARBA00023134"/>
    </source>
</evidence>
<dbReference type="InterPro" id="IPR036144">
    <property type="entry name" value="RibA-like_sf"/>
</dbReference>
<sequence>MRQAERAIFDLRRGLPILVRDNGSTTLVQAVEGLDDKALTELRTLSGSAPRLVLSSHRMAALGIADASAPLAITLSPLPDSQQLREFACMRGAHLPANARQAVADKASQAAIRLLSRAQLVPAAIACAVAPAQAERIAAEVSRGNLLAVDADTALELCASGPGALTRISEARVPLAEAENSRFVLFREADGIHEHVAIVIGNPAEWPLDVPVRLHSSCLTGDLFGSLRCDCGEQLRRGVAAINAQGGGILLYLSQEGRGIGLANKLRAYGLQDEGLDTIDADQTIGFSKDERDFRVAHEMLEQLGVSRILLLTNNPSKVEALQRAGINVTARQAIYGEVTQQNQRYLKTKASRHGHWLHELLNEQGEPSSPTPESLPAPEAAARG</sequence>
<keyword evidence="8 11" id="KW-0342">GTP-binding</keyword>
<dbReference type="InterPro" id="IPR032677">
    <property type="entry name" value="GTP_cyclohydro_II"/>
</dbReference>
<feature type="binding site" evidence="11">
    <location>
        <begin position="256"/>
        <end position="258"/>
    </location>
    <ligand>
        <name>GTP</name>
        <dbReference type="ChEBI" id="CHEBI:37565"/>
    </ligand>
</feature>
<dbReference type="FunFam" id="3.40.50.10990:FF:000001">
    <property type="entry name" value="Riboflavin biosynthesis protein RibBA"/>
    <property type="match status" value="1"/>
</dbReference>
<keyword evidence="6 11" id="KW-0378">Hydrolase</keyword>
<dbReference type="GO" id="GO:0003935">
    <property type="term" value="F:GTP cyclohydrolase II activity"/>
    <property type="evidence" value="ECO:0007669"/>
    <property type="project" value="UniProtKB-UniRule"/>
</dbReference>
<evidence type="ECO:0000256" key="12">
    <source>
        <dbReference type="SAM" id="MobiDB-lite"/>
    </source>
</evidence>
<evidence type="ECO:0000256" key="1">
    <source>
        <dbReference type="ARBA" id="ARBA00004853"/>
    </source>
</evidence>
<dbReference type="NCBIfam" id="NF001591">
    <property type="entry name" value="PRK00393.1"/>
    <property type="match status" value="1"/>
</dbReference>
<dbReference type="PANTHER" id="PTHR21327:SF18">
    <property type="entry name" value="3,4-DIHYDROXY-2-BUTANONE 4-PHOSPHATE SYNTHASE"/>
    <property type="match status" value="1"/>
</dbReference>
<dbReference type="HAMAP" id="MF_00179">
    <property type="entry name" value="RibA"/>
    <property type="match status" value="1"/>
</dbReference>
<feature type="domain" description="GTP cyclohydrolase II" evidence="13">
    <location>
        <begin position="167"/>
        <end position="332"/>
    </location>
</feature>
<organism evidence="14 15">
    <name type="scientific">Thauera humireducens</name>
    <dbReference type="NCBI Taxonomy" id="1134435"/>
    <lineage>
        <taxon>Bacteria</taxon>
        <taxon>Pseudomonadati</taxon>
        <taxon>Pseudomonadota</taxon>
        <taxon>Betaproteobacteria</taxon>
        <taxon>Rhodocyclales</taxon>
        <taxon>Zoogloeaceae</taxon>
        <taxon>Thauera</taxon>
    </lineage>
</organism>
<feature type="binding site" evidence="11">
    <location>
        <position position="278"/>
    </location>
    <ligand>
        <name>GTP</name>
        <dbReference type="ChEBI" id="CHEBI:37565"/>
    </ligand>
</feature>
<comment type="catalytic activity">
    <reaction evidence="10 11">
        <text>GTP + 4 H2O = 2,5-diamino-6-hydroxy-4-(5-phosphoribosylamino)-pyrimidine + formate + 2 phosphate + 3 H(+)</text>
        <dbReference type="Rhea" id="RHEA:23704"/>
        <dbReference type="ChEBI" id="CHEBI:15377"/>
        <dbReference type="ChEBI" id="CHEBI:15378"/>
        <dbReference type="ChEBI" id="CHEBI:15740"/>
        <dbReference type="ChEBI" id="CHEBI:37565"/>
        <dbReference type="ChEBI" id="CHEBI:43474"/>
        <dbReference type="ChEBI" id="CHEBI:58614"/>
        <dbReference type="EC" id="3.5.4.25"/>
    </reaction>
</comment>
<dbReference type="GO" id="GO:0008270">
    <property type="term" value="F:zinc ion binding"/>
    <property type="evidence" value="ECO:0007669"/>
    <property type="project" value="UniProtKB-UniRule"/>
</dbReference>
<gene>
    <name evidence="11" type="primary">ribA</name>
    <name evidence="14" type="ORF">AC731_007225</name>
</gene>
<comment type="pathway">
    <text evidence="1 11">Cofactor biosynthesis; riboflavin biosynthesis; 5-amino-6-(D-ribitylamino)uracil from GTP: step 1/4.</text>
</comment>
<evidence type="ECO:0000256" key="5">
    <source>
        <dbReference type="ARBA" id="ARBA00022741"/>
    </source>
</evidence>
<keyword evidence="5 11" id="KW-0547">Nucleotide-binding</keyword>
<proteinExistence type="inferred from homology"/>
<dbReference type="InterPro" id="IPR000926">
    <property type="entry name" value="RibA"/>
</dbReference>
<feature type="binding site" evidence="11">
    <location>
        <position position="234"/>
    </location>
    <ligand>
        <name>GTP</name>
        <dbReference type="ChEBI" id="CHEBI:37565"/>
    </ligand>
</feature>
<evidence type="ECO:0000256" key="7">
    <source>
        <dbReference type="ARBA" id="ARBA00022833"/>
    </source>
</evidence>
<accession>A0A127K535</accession>
<dbReference type="KEGG" id="thu:AC731_007225"/>
<comment type="similarity">
    <text evidence="11">Belongs to the GTP cyclohydrolase II family.</text>
</comment>
<name>A0A127K535_9RHOO</name>
<dbReference type="CDD" id="cd00641">
    <property type="entry name" value="GTP_cyclohydro2"/>
    <property type="match status" value="1"/>
</dbReference>
<evidence type="ECO:0000256" key="9">
    <source>
        <dbReference type="ARBA" id="ARBA00043932"/>
    </source>
</evidence>
<evidence type="ECO:0000259" key="13">
    <source>
        <dbReference type="Pfam" id="PF00925"/>
    </source>
</evidence>
<feature type="region of interest" description="Disordered" evidence="12">
    <location>
        <begin position="363"/>
        <end position="385"/>
    </location>
</feature>
<comment type="cofactor">
    <cofactor evidence="11">
        <name>Zn(2+)</name>
        <dbReference type="ChEBI" id="CHEBI:29105"/>
    </cofactor>
    <text evidence="11">Binds 1 zinc ion per subunit.</text>
</comment>
<feature type="binding site" evidence="11">
    <location>
        <begin position="213"/>
        <end position="217"/>
    </location>
    <ligand>
        <name>GTP</name>
        <dbReference type="ChEBI" id="CHEBI:37565"/>
    </ligand>
</feature>
<feature type="binding site" evidence="11">
    <location>
        <position position="318"/>
    </location>
    <ligand>
        <name>GTP</name>
        <dbReference type="ChEBI" id="CHEBI:37565"/>
    </ligand>
</feature>
<evidence type="ECO:0000256" key="11">
    <source>
        <dbReference type="HAMAP-Rule" id="MF_00179"/>
    </source>
</evidence>
<protein>
    <recommendedName>
        <fullName evidence="11">GTP cyclohydrolase-2</fullName>
        <ecNumber evidence="11">3.5.4.25</ecNumber>
    </recommendedName>
    <alternativeName>
        <fullName evidence="11">GTP cyclohydrolase II</fullName>
    </alternativeName>
</protein>
<feature type="binding site" evidence="11">
    <location>
        <position position="218"/>
    </location>
    <ligand>
        <name>Zn(2+)</name>
        <dbReference type="ChEBI" id="CHEBI:29105"/>
        <note>catalytic</note>
    </ligand>
</feature>
<dbReference type="Gene3D" id="3.40.50.10990">
    <property type="entry name" value="GTP cyclohydrolase II"/>
    <property type="match status" value="1"/>
</dbReference>
<dbReference type="SUPFAM" id="SSF142695">
    <property type="entry name" value="RibA-like"/>
    <property type="match status" value="1"/>
</dbReference>
<feature type="active site" description="Proton acceptor" evidence="11">
    <location>
        <position position="290"/>
    </location>
</feature>
<feature type="binding site" evidence="11">
    <location>
        <position position="231"/>
    </location>
    <ligand>
        <name>Zn(2+)</name>
        <dbReference type="ChEBI" id="CHEBI:29105"/>
        <note>catalytic</note>
    </ligand>
</feature>
<dbReference type="EMBL" id="CP014646">
    <property type="protein sequence ID" value="AMO36754.1"/>
    <property type="molecule type" value="Genomic_DNA"/>
</dbReference>
<dbReference type="AlphaFoldDB" id="A0A127K535"/>
<evidence type="ECO:0000256" key="2">
    <source>
        <dbReference type="ARBA" id="ARBA00005520"/>
    </source>
</evidence>
<keyword evidence="15" id="KW-1185">Reference proteome</keyword>
<dbReference type="RefSeq" id="WP_048702804.1">
    <property type="nucleotide sequence ID" value="NZ_CP014646.1"/>
</dbReference>
<keyword evidence="7 11" id="KW-0862">Zinc</keyword>
<keyword evidence="3 11" id="KW-0686">Riboflavin biosynthesis</keyword>
<evidence type="ECO:0000256" key="4">
    <source>
        <dbReference type="ARBA" id="ARBA00022723"/>
    </source>
</evidence>
<reference evidence="15" key="1">
    <citation type="submission" date="2016-03" db="EMBL/GenBank/DDBJ databases">
        <authorList>
            <person name="Ma C."/>
            <person name="Zhou S."/>
            <person name="Yang G."/>
        </authorList>
    </citation>
    <scope>NUCLEOTIDE SEQUENCE [LARGE SCALE GENOMIC DNA]</scope>
    <source>
        <strain evidence="15">SgZ-1</strain>
    </source>
</reference>
<dbReference type="STRING" id="1134435.AC731_007225"/>
<dbReference type="GO" id="GO:0009231">
    <property type="term" value="P:riboflavin biosynthetic process"/>
    <property type="evidence" value="ECO:0007669"/>
    <property type="project" value="UniProtKB-UniRule"/>
</dbReference>
<evidence type="ECO:0000256" key="3">
    <source>
        <dbReference type="ARBA" id="ARBA00022619"/>
    </source>
</evidence>
<dbReference type="GO" id="GO:0005829">
    <property type="term" value="C:cytosol"/>
    <property type="evidence" value="ECO:0007669"/>
    <property type="project" value="TreeGrafter"/>
</dbReference>
<evidence type="ECO:0000256" key="6">
    <source>
        <dbReference type="ARBA" id="ARBA00022801"/>
    </source>
</evidence>
<feature type="binding site" evidence="11">
    <location>
        <position position="229"/>
    </location>
    <ligand>
        <name>Zn(2+)</name>
        <dbReference type="ChEBI" id="CHEBI:29105"/>
        <note>catalytic</note>
    </ligand>
</feature>
<feature type="active site" description="Nucleophile" evidence="11">
    <location>
        <position position="292"/>
    </location>
</feature>
<evidence type="ECO:0000313" key="15">
    <source>
        <dbReference type="Proteomes" id="UP000036902"/>
    </source>
</evidence>
<dbReference type="Pfam" id="PF00925">
    <property type="entry name" value="GTP_cyclohydro2"/>
    <property type="match status" value="1"/>
</dbReference>
<dbReference type="EC" id="3.5.4.25" evidence="11"/>
<comment type="function">
    <text evidence="9 11">Catalyzes the conversion of GTP to 2,5-diamino-6-ribosylamino-4(3H)-pyrimidinone 5'-phosphate (DARP), formate and pyrophosphate.</text>
</comment>
<comment type="similarity">
    <text evidence="2">In the N-terminal section; belongs to the DHBP synthase family.</text>
</comment>
<dbReference type="PANTHER" id="PTHR21327">
    <property type="entry name" value="GTP CYCLOHYDROLASE II-RELATED"/>
    <property type="match status" value="1"/>
</dbReference>
<dbReference type="Proteomes" id="UP000036902">
    <property type="component" value="Chromosome"/>
</dbReference>